<dbReference type="InterPro" id="IPR036045">
    <property type="entry name" value="Sec1-like_sf"/>
</dbReference>
<dbReference type="GeneID" id="28729538"/>
<dbReference type="OrthoDB" id="10262287at2759"/>
<evidence type="ECO:0000313" key="3">
    <source>
        <dbReference type="Proteomes" id="UP000037751"/>
    </source>
</evidence>
<protein>
    <submittedName>
        <fullName evidence="2">Atp binding protein</fullName>
    </submittedName>
</protein>
<name>A0A0M9VR14_9BASI</name>
<comment type="similarity">
    <text evidence="1">Belongs to the STXBP/unc-18/SEC1 family.</text>
</comment>
<dbReference type="Gene3D" id="3.40.50.1910">
    <property type="match status" value="2"/>
</dbReference>
<sequence length="629" mass="70054">MAVEWEGLDVNPILDLAQNVFSATLDAIPEAKTLLIDPTLAGPLGLMTDLAALRQRGVEKMFWMEKVDNTSRVARLQAPTKHVLYLCRPEISWMKTLAAHYAADTATQANGIPHYTYTVAFLPHRTETCLHFLQEKKLLQHIRVLDMGLEFTVLHHDLLSLEDPYAWPRLFLHGDHTPLFHAAQALMTMQRTYGLFPRIVGKGDLANRLCDLLVRQRREHLTSDGQEQLSLRTAAPAIDALIVLDRTVDLATPLSTQLTYEGLVDEVIGITNGFIDVDAAWVGGAQSTGTGARKKVQMDGAEDALLASIRDDNFAIVGEKLHRTAKRLSKDYEGRHQANTVRELHAFVTKLGSLQSEHASLRLHTCITEYLLATSNSERFHHVLEVQQNLVAGVHLAQQLQAIEELVDVGTPVLTVLRLACLASYINQGLKPAWLETFRTTVIHAYGFAYMPVLMALEKMKILYATPTPTPKAPRVSKFGTVLKPLCLVDDDVDERTPDDISYVFSGYAPLSIRLIQTICQHDAHLHKIPVSNLETLPNAARIAGWHGVEESVLQLPGATFDFMQVEDEAPMPDDMVRTTVVFFVGGVTYAEMAALRLMSQQQRTRRFVVATTSMINGNTLLQSLQQEP</sequence>
<accession>A0A0M9VR14</accession>
<dbReference type="Gene3D" id="3.90.830.10">
    <property type="entry name" value="Syntaxin Binding Protein 1, Chain A, domain 2"/>
    <property type="match status" value="1"/>
</dbReference>
<keyword evidence="3" id="KW-1185">Reference proteome</keyword>
<dbReference type="Pfam" id="PF00995">
    <property type="entry name" value="Sec1"/>
    <property type="match status" value="1"/>
</dbReference>
<dbReference type="VEuPathDB" id="FungiDB:Malapachy_3185"/>
<dbReference type="InterPro" id="IPR027482">
    <property type="entry name" value="Sec1-like_dom2"/>
</dbReference>
<dbReference type="PANTHER" id="PTHR11679">
    <property type="entry name" value="VESICLE PROTEIN SORTING-ASSOCIATED"/>
    <property type="match status" value="1"/>
</dbReference>
<evidence type="ECO:0000313" key="2">
    <source>
        <dbReference type="EMBL" id="KOS16135.1"/>
    </source>
</evidence>
<dbReference type="EMBL" id="LGAV01000001">
    <property type="protein sequence ID" value="KOS16135.1"/>
    <property type="molecule type" value="Genomic_DNA"/>
</dbReference>
<dbReference type="AlphaFoldDB" id="A0A0M9VR14"/>
<dbReference type="PIRSF" id="PIRSF005715">
    <property type="entry name" value="VPS45_Sec1"/>
    <property type="match status" value="1"/>
</dbReference>
<dbReference type="InterPro" id="IPR001619">
    <property type="entry name" value="Sec1-like"/>
</dbReference>
<dbReference type="Gene3D" id="1.25.40.850">
    <property type="match status" value="1"/>
</dbReference>
<comment type="caution">
    <text evidence="2">The sequence shown here is derived from an EMBL/GenBank/DDBJ whole genome shotgun (WGS) entry which is preliminary data.</text>
</comment>
<dbReference type="InterPro" id="IPR043127">
    <property type="entry name" value="Sec-1-like_dom3a"/>
</dbReference>
<dbReference type="InterPro" id="IPR043154">
    <property type="entry name" value="Sec-1-like_dom1"/>
</dbReference>
<dbReference type="SUPFAM" id="SSF56815">
    <property type="entry name" value="Sec1/munc18-like (SM) proteins"/>
    <property type="match status" value="1"/>
</dbReference>
<reference evidence="2 3" key="1">
    <citation type="submission" date="2015-07" db="EMBL/GenBank/DDBJ databases">
        <title>Draft Genome Sequence of Malassezia furfur CBS1878 and Malassezia pachydermatis CBS1879.</title>
        <authorList>
            <person name="Triana S."/>
            <person name="Ohm R."/>
            <person name="Gonzalez A."/>
            <person name="DeCock H."/>
            <person name="Restrepo S."/>
            <person name="Celis A."/>
        </authorList>
    </citation>
    <scope>NUCLEOTIDE SEQUENCE [LARGE SCALE GENOMIC DNA]</scope>
    <source>
        <strain evidence="2 3">CBS 1879</strain>
    </source>
</reference>
<dbReference type="InterPro" id="IPR043155">
    <property type="entry name" value="VPS33_dom3b"/>
</dbReference>
<dbReference type="Gene3D" id="3.40.50.2060">
    <property type="match status" value="1"/>
</dbReference>
<organism evidence="2 3">
    <name type="scientific">Malassezia pachydermatis</name>
    <dbReference type="NCBI Taxonomy" id="77020"/>
    <lineage>
        <taxon>Eukaryota</taxon>
        <taxon>Fungi</taxon>
        <taxon>Dikarya</taxon>
        <taxon>Basidiomycota</taxon>
        <taxon>Ustilaginomycotina</taxon>
        <taxon>Malasseziomycetes</taxon>
        <taxon>Malasseziales</taxon>
        <taxon>Malasseziaceae</taxon>
        <taxon>Malassezia</taxon>
    </lineage>
</organism>
<gene>
    <name evidence="2" type="ORF">Malapachy_3185</name>
</gene>
<evidence type="ECO:0000256" key="1">
    <source>
        <dbReference type="ARBA" id="ARBA00009884"/>
    </source>
</evidence>
<dbReference type="GO" id="GO:0016192">
    <property type="term" value="P:vesicle-mediated transport"/>
    <property type="evidence" value="ECO:0007669"/>
    <property type="project" value="InterPro"/>
</dbReference>
<proteinExistence type="inferred from homology"/>
<dbReference type="RefSeq" id="XP_017993767.1">
    <property type="nucleotide sequence ID" value="XM_018137662.1"/>
</dbReference>
<dbReference type="STRING" id="77020.A0A0M9VR14"/>
<dbReference type="Proteomes" id="UP000037751">
    <property type="component" value="Unassembled WGS sequence"/>
</dbReference>